<dbReference type="KEGG" id="sbd:ATN00_18905"/>
<gene>
    <name evidence="2" type="ORF">ATN00_18905</name>
</gene>
<evidence type="ECO:0000313" key="2">
    <source>
        <dbReference type="EMBL" id="ALR22066.1"/>
    </source>
</evidence>
<keyword evidence="3" id="KW-1185">Reference proteome</keyword>
<name>A0A0S3F3A8_9SPHN</name>
<dbReference type="EMBL" id="CP013264">
    <property type="protein sequence ID" value="ALR22066.1"/>
    <property type="molecule type" value="Genomic_DNA"/>
</dbReference>
<dbReference type="Proteomes" id="UP000056968">
    <property type="component" value="Chromosome"/>
</dbReference>
<dbReference type="OrthoDB" id="7478671at2"/>
<dbReference type="STRING" id="1332080.ATN00_18905"/>
<evidence type="ECO:0000313" key="3">
    <source>
        <dbReference type="Proteomes" id="UP000056968"/>
    </source>
</evidence>
<dbReference type="AlphaFoldDB" id="A0A0S3F3A8"/>
<protein>
    <submittedName>
        <fullName evidence="2">Uncharacterized protein</fullName>
    </submittedName>
</protein>
<accession>A0A0S3F3A8</accession>
<proteinExistence type="predicted"/>
<sequence length="69" mass="7401">MGVINHPARQPAPPAAISRILSRYSRFELEAFVEVAIGLMDAADGDCDLEDDDPAGGNVEDEGEREEGD</sequence>
<evidence type="ECO:0000256" key="1">
    <source>
        <dbReference type="SAM" id="MobiDB-lite"/>
    </source>
</evidence>
<reference evidence="2 3" key="1">
    <citation type="submission" date="2015-11" db="EMBL/GenBank/DDBJ databases">
        <title>A Two-component Flavoprotein Monooxygenase System MeaXY Responsible for para-Hydroxylation of 2-Methyl-6-ethylaniline and 2,6-Diethylaniline in Sphingobium baderi DE-13.</title>
        <authorList>
            <person name="Cheng M."/>
            <person name="Meng Q."/>
            <person name="Yang Y."/>
            <person name="Chu C."/>
            <person name="Yan X."/>
            <person name="He J."/>
            <person name="Li S."/>
        </authorList>
    </citation>
    <scope>NUCLEOTIDE SEQUENCE [LARGE SCALE GENOMIC DNA]</scope>
    <source>
        <strain evidence="2 3">DE-13</strain>
    </source>
</reference>
<feature type="region of interest" description="Disordered" evidence="1">
    <location>
        <begin position="44"/>
        <end position="69"/>
    </location>
</feature>
<organism evidence="2 3">
    <name type="scientific">Sphingobium baderi</name>
    <dbReference type="NCBI Taxonomy" id="1332080"/>
    <lineage>
        <taxon>Bacteria</taxon>
        <taxon>Pseudomonadati</taxon>
        <taxon>Pseudomonadota</taxon>
        <taxon>Alphaproteobacteria</taxon>
        <taxon>Sphingomonadales</taxon>
        <taxon>Sphingomonadaceae</taxon>
        <taxon>Sphingobium</taxon>
    </lineage>
</organism>
<dbReference type="RefSeq" id="WP_062067746.1">
    <property type="nucleotide sequence ID" value="NZ_CP013264.1"/>
</dbReference>